<comment type="similarity">
    <text evidence="1">Belongs to the sigma-70 factor family. ECF subfamily.</text>
</comment>
<accession>A0A9D2JVX1</accession>
<dbReference type="SUPFAM" id="SSF88946">
    <property type="entry name" value="Sigma2 domain of RNA polymerase sigma factors"/>
    <property type="match status" value="1"/>
</dbReference>
<dbReference type="Gene3D" id="1.10.10.10">
    <property type="entry name" value="Winged helix-like DNA-binding domain superfamily/Winged helix DNA-binding domain"/>
    <property type="match status" value="1"/>
</dbReference>
<organism evidence="7 8">
    <name type="scientific">Candidatus Prevotella avicola</name>
    <dbReference type="NCBI Taxonomy" id="2838738"/>
    <lineage>
        <taxon>Bacteria</taxon>
        <taxon>Pseudomonadati</taxon>
        <taxon>Bacteroidota</taxon>
        <taxon>Bacteroidia</taxon>
        <taxon>Bacteroidales</taxon>
        <taxon>Prevotellaceae</taxon>
        <taxon>Prevotella</taxon>
    </lineage>
</organism>
<keyword evidence="4" id="KW-0804">Transcription</keyword>
<dbReference type="InterPro" id="IPR036388">
    <property type="entry name" value="WH-like_DNA-bd_sf"/>
</dbReference>
<evidence type="ECO:0000313" key="8">
    <source>
        <dbReference type="Proteomes" id="UP000824055"/>
    </source>
</evidence>
<dbReference type="InterPro" id="IPR013249">
    <property type="entry name" value="RNA_pol_sigma70_r4_t2"/>
</dbReference>
<dbReference type="NCBIfam" id="TIGR02937">
    <property type="entry name" value="sigma70-ECF"/>
    <property type="match status" value="1"/>
</dbReference>
<proteinExistence type="inferred from homology"/>
<dbReference type="SUPFAM" id="SSF88659">
    <property type="entry name" value="Sigma3 and sigma4 domains of RNA polymerase sigma factors"/>
    <property type="match status" value="1"/>
</dbReference>
<keyword evidence="3" id="KW-0731">Sigma factor</keyword>
<keyword evidence="2" id="KW-0805">Transcription regulation</keyword>
<evidence type="ECO:0000256" key="2">
    <source>
        <dbReference type="ARBA" id="ARBA00023015"/>
    </source>
</evidence>
<dbReference type="InterPro" id="IPR007627">
    <property type="entry name" value="RNA_pol_sigma70_r2"/>
</dbReference>
<dbReference type="EMBL" id="DXBE01000020">
    <property type="protein sequence ID" value="HIZ68633.1"/>
    <property type="molecule type" value="Genomic_DNA"/>
</dbReference>
<dbReference type="AlphaFoldDB" id="A0A9D2JVX1"/>
<evidence type="ECO:0000256" key="1">
    <source>
        <dbReference type="ARBA" id="ARBA00010641"/>
    </source>
</evidence>
<evidence type="ECO:0000259" key="6">
    <source>
        <dbReference type="Pfam" id="PF08281"/>
    </source>
</evidence>
<evidence type="ECO:0000256" key="4">
    <source>
        <dbReference type="ARBA" id="ARBA00023163"/>
    </source>
</evidence>
<reference evidence="7" key="2">
    <citation type="submission" date="2021-04" db="EMBL/GenBank/DDBJ databases">
        <authorList>
            <person name="Gilroy R."/>
        </authorList>
    </citation>
    <scope>NUCLEOTIDE SEQUENCE</scope>
    <source>
        <strain evidence="7">ChiHecec3B27-8219</strain>
    </source>
</reference>
<feature type="domain" description="RNA polymerase sigma-70 region 2" evidence="5">
    <location>
        <begin position="15"/>
        <end position="80"/>
    </location>
</feature>
<dbReference type="InterPro" id="IPR039425">
    <property type="entry name" value="RNA_pol_sigma-70-like"/>
</dbReference>
<dbReference type="GO" id="GO:0006352">
    <property type="term" value="P:DNA-templated transcription initiation"/>
    <property type="evidence" value="ECO:0007669"/>
    <property type="project" value="InterPro"/>
</dbReference>
<dbReference type="InterPro" id="IPR013325">
    <property type="entry name" value="RNA_pol_sigma_r2"/>
</dbReference>
<feature type="domain" description="RNA polymerase sigma factor 70 region 4 type 2" evidence="6">
    <location>
        <begin position="110"/>
        <end position="161"/>
    </location>
</feature>
<dbReference type="InterPro" id="IPR013324">
    <property type="entry name" value="RNA_pol_sigma_r3/r4-like"/>
</dbReference>
<evidence type="ECO:0000256" key="3">
    <source>
        <dbReference type="ARBA" id="ARBA00023082"/>
    </source>
</evidence>
<reference evidence="7" key="1">
    <citation type="journal article" date="2021" name="PeerJ">
        <title>Extensive microbial diversity within the chicken gut microbiome revealed by metagenomics and culture.</title>
        <authorList>
            <person name="Gilroy R."/>
            <person name="Ravi A."/>
            <person name="Getino M."/>
            <person name="Pursley I."/>
            <person name="Horton D.L."/>
            <person name="Alikhan N.F."/>
            <person name="Baker D."/>
            <person name="Gharbi K."/>
            <person name="Hall N."/>
            <person name="Watson M."/>
            <person name="Adriaenssens E.M."/>
            <person name="Foster-Nyarko E."/>
            <person name="Jarju S."/>
            <person name="Secka A."/>
            <person name="Antonio M."/>
            <person name="Oren A."/>
            <person name="Chaudhuri R.R."/>
            <person name="La Ragione R."/>
            <person name="Hildebrand F."/>
            <person name="Pallen M.J."/>
        </authorList>
    </citation>
    <scope>NUCLEOTIDE SEQUENCE</scope>
    <source>
        <strain evidence="7">ChiHecec3B27-8219</strain>
    </source>
</reference>
<dbReference type="PANTHER" id="PTHR43133:SF46">
    <property type="entry name" value="RNA POLYMERASE SIGMA-70 FACTOR ECF SUBFAMILY"/>
    <property type="match status" value="1"/>
</dbReference>
<gene>
    <name evidence="7" type="ORF">H9966_01930</name>
</gene>
<evidence type="ECO:0000313" key="7">
    <source>
        <dbReference type="EMBL" id="HIZ68633.1"/>
    </source>
</evidence>
<dbReference type="Pfam" id="PF04542">
    <property type="entry name" value="Sigma70_r2"/>
    <property type="match status" value="1"/>
</dbReference>
<dbReference type="PANTHER" id="PTHR43133">
    <property type="entry name" value="RNA POLYMERASE ECF-TYPE SIGMA FACTO"/>
    <property type="match status" value="1"/>
</dbReference>
<evidence type="ECO:0000259" key="5">
    <source>
        <dbReference type="Pfam" id="PF04542"/>
    </source>
</evidence>
<comment type="caution">
    <text evidence="7">The sequence shown here is derived from an EMBL/GenBank/DDBJ whole genome shotgun (WGS) entry which is preliminary data.</text>
</comment>
<sequence length="170" mass="20263">MKYNTSDYNLLAEYYEAHFDELRQFVGSRVNFAYETEDIVQNVFLRLLKSDKMITPITLPCLVYTVARNLIFDYWRHHTRLQEHEHQLQTSSLDPDTVESIYSAQEMNELLERGIAQLSDTQQRVYRLNIYEGKKVSDIAYELSMNYKGVERSLGNARKHIRHYMRRMLA</sequence>
<dbReference type="Proteomes" id="UP000824055">
    <property type="component" value="Unassembled WGS sequence"/>
</dbReference>
<dbReference type="InterPro" id="IPR014284">
    <property type="entry name" value="RNA_pol_sigma-70_dom"/>
</dbReference>
<dbReference type="Gene3D" id="1.10.1740.10">
    <property type="match status" value="1"/>
</dbReference>
<dbReference type="GO" id="GO:0003677">
    <property type="term" value="F:DNA binding"/>
    <property type="evidence" value="ECO:0007669"/>
    <property type="project" value="InterPro"/>
</dbReference>
<name>A0A9D2JVX1_9BACT</name>
<dbReference type="GO" id="GO:0016987">
    <property type="term" value="F:sigma factor activity"/>
    <property type="evidence" value="ECO:0007669"/>
    <property type="project" value="UniProtKB-KW"/>
</dbReference>
<protein>
    <submittedName>
        <fullName evidence="7">Sigma-70 family RNA polymerase sigma factor</fullName>
    </submittedName>
</protein>
<dbReference type="Pfam" id="PF08281">
    <property type="entry name" value="Sigma70_r4_2"/>
    <property type="match status" value="1"/>
</dbReference>